<dbReference type="Pfam" id="PF14526">
    <property type="entry name" value="Cass2"/>
    <property type="match status" value="1"/>
</dbReference>
<keyword evidence="3" id="KW-1185">Reference proteome</keyword>
<dbReference type="SUPFAM" id="SSF55136">
    <property type="entry name" value="Probable bacterial effector-binding domain"/>
    <property type="match status" value="1"/>
</dbReference>
<comment type="caution">
    <text evidence="2">The sequence shown here is derived from an EMBL/GenBank/DDBJ whole genome shotgun (WGS) entry which is preliminary data.</text>
</comment>
<organism evidence="2 3">
    <name type="scientific">Paenibacillus glycanilyticus</name>
    <dbReference type="NCBI Taxonomy" id="126569"/>
    <lineage>
        <taxon>Bacteria</taxon>
        <taxon>Bacillati</taxon>
        <taxon>Bacillota</taxon>
        <taxon>Bacilli</taxon>
        <taxon>Bacillales</taxon>
        <taxon>Paenibacillaceae</taxon>
        <taxon>Paenibacillus</taxon>
    </lineage>
</organism>
<sequence>MRTYQIDRIDQEELKLVGYSIRESLNNVLQSRIVGVLREQLAERRNELQNRNKEGIYLIQIYNQDGQWTHDTPYQHVVAFQVNAFENIPADMTTYTLPSGQYTKIIHEGPESEIGDTYDYINNTLGARPIDIEYWKDIYSLDRQDSRIDILIPG</sequence>
<dbReference type="InterPro" id="IPR029441">
    <property type="entry name" value="Cass2"/>
</dbReference>
<dbReference type="Gene3D" id="3.20.80.10">
    <property type="entry name" value="Regulatory factor, effector binding domain"/>
    <property type="match status" value="1"/>
</dbReference>
<gene>
    <name evidence="2" type="ORF">PghCCS26_42220</name>
</gene>
<proteinExistence type="predicted"/>
<protein>
    <recommendedName>
        <fullName evidence="1">AraC effector-binding domain-containing protein</fullName>
    </recommendedName>
</protein>
<feature type="domain" description="AraC effector-binding" evidence="1">
    <location>
        <begin position="4"/>
        <end position="153"/>
    </location>
</feature>
<evidence type="ECO:0000313" key="3">
    <source>
        <dbReference type="Proteomes" id="UP001285921"/>
    </source>
</evidence>
<accession>A0ABQ6NSD1</accession>
<reference evidence="2 3" key="1">
    <citation type="submission" date="2023-05" db="EMBL/GenBank/DDBJ databases">
        <title>Draft genome of Paenibacillus sp. CCS26.</title>
        <authorList>
            <person name="Akita H."/>
            <person name="Shinto Y."/>
            <person name="Kimura Z."/>
        </authorList>
    </citation>
    <scope>NUCLEOTIDE SEQUENCE [LARGE SCALE GENOMIC DNA]</scope>
    <source>
        <strain evidence="2 3">CCS26</strain>
    </source>
</reference>
<dbReference type="InterPro" id="IPR011256">
    <property type="entry name" value="Reg_factor_effector_dom_sf"/>
</dbReference>
<evidence type="ECO:0000313" key="2">
    <source>
        <dbReference type="EMBL" id="GMK47092.1"/>
    </source>
</evidence>
<dbReference type="EMBL" id="BTCL01000017">
    <property type="protein sequence ID" value="GMK47092.1"/>
    <property type="molecule type" value="Genomic_DNA"/>
</dbReference>
<dbReference type="InterPro" id="IPR010499">
    <property type="entry name" value="AraC_E-bd"/>
</dbReference>
<name>A0ABQ6NSD1_9BACL</name>
<dbReference type="SMART" id="SM00871">
    <property type="entry name" value="AraC_E_bind"/>
    <property type="match status" value="1"/>
</dbReference>
<dbReference type="Proteomes" id="UP001285921">
    <property type="component" value="Unassembled WGS sequence"/>
</dbReference>
<dbReference type="RefSeq" id="WP_201007742.1">
    <property type="nucleotide sequence ID" value="NZ_BTCL01000017.1"/>
</dbReference>
<evidence type="ECO:0000259" key="1">
    <source>
        <dbReference type="SMART" id="SM00871"/>
    </source>
</evidence>